<evidence type="ECO:0000313" key="3">
    <source>
        <dbReference type="Proteomes" id="UP000541810"/>
    </source>
</evidence>
<reference evidence="2 3" key="1">
    <citation type="submission" date="2020-08" db="EMBL/GenBank/DDBJ databases">
        <title>Genomic Encyclopedia of Type Strains, Phase IV (KMG-IV): sequencing the most valuable type-strain genomes for metagenomic binning, comparative biology and taxonomic classification.</title>
        <authorList>
            <person name="Goeker M."/>
        </authorList>
    </citation>
    <scope>NUCLEOTIDE SEQUENCE [LARGE SCALE GENOMIC DNA]</scope>
    <source>
        <strain evidence="2 3">DSM 103725</strain>
    </source>
</reference>
<evidence type="ECO:0000259" key="1">
    <source>
        <dbReference type="Pfam" id="PF07589"/>
    </source>
</evidence>
<dbReference type="Proteomes" id="UP000541810">
    <property type="component" value="Unassembled WGS sequence"/>
</dbReference>
<proteinExistence type="predicted"/>
<comment type="caution">
    <text evidence="2">The sequence shown here is derived from an EMBL/GenBank/DDBJ whole genome shotgun (WGS) entry which is preliminary data.</text>
</comment>
<gene>
    <name evidence="2" type="ORF">HNQ40_002008</name>
</gene>
<sequence>MATTVHDETVDGDLSGAFGSPTGLTFNLGANTVIGGVGTNGNTGATNGSDADYFTFTLGTGQSLDAIVVDSYTSDTNAGDLAFSAYVAGNAFAGQGGGNIDASALFNNTSSNIFPTILPLGEGDHAFWIQQTASGNYFYEITFNVVPEPATAGLLMAGTALAAFGRRRQRLG</sequence>
<dbReference type="NCBIfam" id="TIGR02595">
    <property type="entry name" value="PEP_CTERM"/>
    <property type="match status" value="1"/>
</dbReference>
<accession>A0A7X0LKR2</accession>
<evidence type="ECO:0000313" key="2">
    <source>
        <dbReference type="EMBL" id="MBB6430202.1"/>
    </source>
</evidence>
<dbReference type="Pfam" id="PF07589">
    <property type="entry name" value="PEP-CTERM"/>
    <property type="match status" value="1"/>
</dbReference>
<dbReference type="InterPro" id="IPR013424">
    <property type="entry name" value="Ice-binding_C"/>
</dbReference>
<dbReference type="AlphaFoldDB" id="A0A7X0LKR2"/>
<name>A0A7X0LKR2_9BACT</name>
<dbReference type="RefSeq" id="WP_184677735.1">
    <property type="nucleotide sequence ID" value="NZ_JACHGY010000001.1"/>
</dbReference>
<keyword evidence="3" id="KW-1185">Reference proteome</keyword>
<dbReference type="EMBL" id="JACHGY010000001">
    <property type="protein sequence ID" value="MBB6430202.1"/>
    <property type="molecule type" value="Genomic_DNA"/>
</dbReference>
<feature type="domain" description="Ice-binding protein C-terminal" evidence="1">
    <location>
        <begin position="146"/>
        <end position="168"/>
    </location>
</feature>
<protein>
    <recommendedName>
        <fullName evidence="1">Ice-binding protein C-terminal domain-containing protein</fullName>
    </recommendedName>
</protein>
<organism evidence="2 3">
    <name type="scientific">Algisphaera agarilytica</name>
    <dbReference type="NCBI Taxonomy" id="1385975"/>
    <lineage>
        <taxon>Bacteria</taxon>
        <taxon>Pseudomonadati</taxon>
        <taxon>Planctomycetota</taxon>
        <taxon>Phycisphaerae</taxon>
        <taxon>Phycisphaerales</taxon>
        <taxon>Phycisphaeraceae</taxon>
        <taxon>Algisphaera</taxon>
    </lineage>
</organism>